<dbReference type="AlphaFoldDB" id="A0A076ECY8"/>
<dbReference type="Pfam" id="PF13515">
    <property type="entry name" value="FUSC_2"/>
    <property type="match status" value="1"/>
</dbReference>
<feature type="domain" description="Integral membrane bound transporter" evidence="9">
    <location>
        <begin position="375"/>
        <end position="500"/>
    </location>
</feature>
<proteinExistence type="inferred from homology"/>
<dbReference type="PANTHER" id="PTHR30509">
    <property type="entry name" value="P-HYDROXYBENZOIC ACID EFFLUX PUMP SUBUNIT-RELATED"/>
    <property type="match status" value="1"/>
</dbReference>
<evidence type="ECO:0000256" key="5">
    <source>
        <dbReference type="ARBA" id="ARBA00023136"/>
    </source>
</evidence>
<dbReference type="RefSeq" id="WP_128638805.1">
    <property type="nucleotide sequence ID" value="NZ_CP008947.1"/>
</dbReference>
<evidence type="ECO:0000256" key="2">
    <source>
        <dbReference type="ARBA" id="ARBA00022475"/>
    </source>
</evidence>
<dbReference type="eggNOG" id="COG1289">
    <property type="taxonomic scope" value="Bacteria"/>
</dbReference>
<evidence type="ECO:0000256" key="8">
    <source>
        <dbReference type="SAM" id="Phobius"/>
    </source>
</evidence>
<feature type="region of interest" description="Disordered" evidence="7">
    <location>
        <begin position="637"/>
        <end position="668"/>
    </location>
</feature>
<comment type="subcellular location">
    <subcellularLocation>
        <location evidence="1">Cell membrane</location>
        <topology evidence="1">Multi-pass membrane protein</topology>
    </subcellularLocation>
</comment>
<evidence type="ECO:0000256" key="7">
    <source>
        <dbReference type="SAM" id="MobiDB-lite"/>
    </source>
</evidence>
<sequence>MAFLFMQETARFFAVSDPGRLRLRAATATTITVVLAMVVLLPGSNAIGQPLTVALLGTVVAMQSSAAVKDRDQHSRVVTTLLLVFPAIAAVSMSAVLSQFGKVADVGFIAVLFAAVWVRRYGPRGTALGMVAFICYFFALFLRAQLGQIPILTVSIVVGVGISLLVRTVILPDRPGLELKRLVRALRAASIDVLEVASNRGDRNLDLLRKKLDRLGSTALMIDDWLDRNDAAQLLSVTNDDLSVRIFDAQIATEQLVSALWALDPNKLWPNSLGQATTALGSCLQNNPSDDQLRAARRLAAAAADKSDPSTPAGIATAVAMRAVQAHIAIHHITSNALRTESEPRKKPDEGEETDTGWNPSTKAAIQVAVATSAATILGELISPDRWYWAVLTAFLVFTGASTRGEILSRAGHRVVGTIAGVLAGVVLSALVGNNQPLQLLLLVVCVFFAFYLVTVAYALLSFFVTVMLAMLYGLLGTFSIEVLELRIYETAAGGIVGIAAAYFIFSTGTRSTLISKIDDYLDQMTAIIDTGIGAVVQPGHETDLVADIRKLDNTLKDLVTAGKPLEMGPTTRTRRGAKRLLRIMTVSNRSSHALARAGVSASRGEPDSGPSQETAKALGQAADVTKATIADVKRALAGEHVESPEKLTETSAPDVMLQSTTTPGPVRSAVRSLSTLNRTMGEALTRV</sequence>
<feature type="region of interest" description="Disordered" evidence="7">
    <location>
        <begin position="595"/>
        <end position="614"/>
    </location>
</feature>
<evidence type="ECO:0000259" key="9">
    <source>
        <dbReference type="Pfam" id="PF13515"/>
    </source>
</evidence>
<evidence type="ECO:0000256" key="3">
    <source>
        <dbReference type="ARBA" id="ARBA00022692"/>
    </source>
</evidence>
<feature type="transmembrane region" description="Helical" evidence="8">
    <location>
        <begin position="415"/>
        <end position="433"/>
    </location>
</feature>
<feature type="transmembrane region" description="Helical" evidence="8">
    <location>
        <begin position="149"/>
        <end position="171"/>
    </location>
</feature>
<evidence type="ECO:0000256" key="4">
    <source>
        <dbReference type="ARBA" id="ARBA00022989"/>
    </source>
</evidence>
<dbReference type="GO" id="GO:0005886">
    <property type="term" value="C:plasma membrane"/>
    <property type="evidence" value="ECO:0007669"/>
    <property type="project" value="UniProtKB-SubCell"/>
</dbReference>
<name>A0A076ECY8_RHOOP</name>
<dbReference type="EMBL" id="CP008947">
    <property type="protein sequence ID" value="AII04165.1"/>
    <property type="molecule type" value="Genomic_DNA"/>
</dbReference>
<evidence type="ECO:0000313" key="10">
    <source>
        <dbReference type="EMBL" id="AII04165.1"/>
    </source>
</evidence>
<keyword evidence="3 8" id="KW-0812">Transmembrane</keyword>
<dbReference type="InterPro" id="IPR049453">
    <property type="entry name" value="Memb_transporter_dom"/>
</dbReference>
<comment type="similarity">
    <text evidence="6">Belongs to the YccS/YhfK family.</text>
</comment>
<organism evidence="10 11">
    <name type="scientific">Rhodococcus opacus</name>
    <name type="common">Nocardia opaca</name>
    <dbReference type="NCBI Taxonomy" id="37919"/>
    <lineage>
        <taxon>Bacteria</taxon>
        <taxon>Bacillati</taxon>
        <taxon>Actinomycetota</taxon>
        <taxon>Actinomycetes</taxon>
        <taxon>Mycobacteriales</taxon>
        <taxon>Nocardiaceae</taxon>
        <taxon>Rhodococcus</taxon>
    </lineage>
</organism>
<gene>
    <name evidence="10" type="ORF">EP51_05975</name>
</gene>
<keyword evidence="4 8" id="KW-1133">Transmembrane helix</keyword>
<feature type="compositionally biased region" description="Basic and acidic residues" evidence="7">
    <location>
        <begin position="340"/>
        <end position="349"/>
    </location>
</feature>
<accession>A0A076ECY8</accession>
<keyword evidence="2" id="KW-1003">Cell membrane</keyword>
<evidence type="ECO:0000256" key="1">
    <source>
        <dbReference type="ARBA" id="ARBA00004651"/>
    </source>
</evidence>
<evidence type="ECO:0000256" key="6">
    <source>
        <dbReference type="ARBA" id="ARBA00043993"/>
    </source>
</evidence>
<feature type="transmembrane region" description="Helical" evidence="8">
    <location>
        <begin position="47"/>
        <end position="65"/>
    </location>
</feature>
<reference evidence="10 11" key="1">
    <citation type="submission" date="2014-07" db="EMBL/GenBank/DDBJ databases">
        <title>Genome Sequence of Rhodococcus opacus Strain R7, a Biodegrader of Mono- and Polycyclic Aromatic Hydrocarbons.</title>
        <authorList>
            <person name="Di Gennaro P."/>
            <person name="Zampolli J."/>
            <person name="Presti I."/>
            <person name="Cappelletti M."/>
            <person name="D'Ursi P."/>
            <person name="Orro A."/>
            <person name="Mezzelani A."/>
            <person name="Milanesi L."/>
        </authorList>
    </citation>
    <scope>NUCLEOTIDE SEQUENCE [LARGE SCALE GENOMIC DNA]</scope>
    <source>
        <strain evidence="10 11">R7</strain>
    </source>
</reference>
<keyword evidence="5 8" id="KW-0472">Membrane</keyword>
<feature type="transmembrane region" description="Helical" evidence="8">
    <location>
        <begin position="440"/>
        <end position="473"/>
    </location>
</feature>
<evidence type="ECO:0000313" key="11">
    <source>
        <dbReference type="Proteomes" id="UP000028488"/>
    </source>
</evidence>
<feature type="transmembrane region" description="Helical" evidence="8">
    <location>
        <begin position="77"/>
        <end position="97"/>
    </location>
</feature>
<feature type="compositionally biased region" description="Basic and acidic residues" evidence="7">
    <location>
        <begin position="637"/>
        <end position="649"/>
    </location>
</feature>
<feature type="transmembrane region" description="Helical" evidence="8">
    <location>
        <begin position="125"/>
        <end position="143"/>
    </location>
</feature>
<feature type="region of interest" description="Disordered" evidence="7">
    <location>
        <begin position="337"/>
        <end position="359"/>
    </location>
</feature>
<dbReference type="Proteomes" id="UP000028488">
    <property type="component" value="Chromosome"/>
</dbReference>
<feature type="transmembrane region" description="Helical" evidence="8">
    <location>
        <begin position="21"/>
        <end position="41"/>
    </location>
</feature>
<protein>
    <submittedName>
        <fullName evidence="10">Fusaric acid resistance protein</fullName>
    </submittedName>
</protein>
<feature type="transmembrane region" description="Helical" evidence="8">
    <location>
        <begin position="488"/>
        <end position="506"/>
    </location>
</feature>
<dbReference type="PANTHER" id="PTHR30509:SF9">
    <property type="entry name" value="MULTIDRUG RESISTANCE PROTEIN MDTO"/>
    <property type="match status" value="1"/>
</dbReference>